<evidence type="ECO:0000256" key="3">
    <source>
        <dbReference type="ARBA" id="ARBA00022801"/>
    </source>
</evidence>
<dbReference type="InterPro" id="IPR014001">
    <property type="entry name" value="Helicase_ATP-bd"/>
</dbReference>
<dbReference type="Pfam" id="PF00270">
    <property type="entry name" value="DEAD"/>
    <property type="match status" value="1"/>
</dbReference>
<evidence type="ECO:0000259" key="7">
    <source>
        <dbReference type="PROSITE" id="PS51192"/>
    </source>
</evidence>
<name>A0A3A3GHM4_PANTH</name>
<feature type="domain" description="Helicase ATP-binding" evidence="7">
    <location>
        <begin position="27"/>
        <end position="202"/>
    </location>
</feature>
<keyword evidence="4 9" id="KW-0347">Helicase</keyword>
<dbReference type="RefSeq" id="WP_119795492.1">
    <property type="nucleotide sequence ID" value="NZ_QYZD01000024.1"/>
</dbReference>
<dbReference type="CDD" id="cd00268">
    <property type="entry name" value="DEADc"/>
    <property type="match status" value="1"/>
</dbReference>
<keyword evidence="2" id="KW-0547">Nucleotide-binding</keyword>
<dbReference type="InterPro" id="IPR044742">
    <property type="entry name" value="DEAD/DEAH_RhlB"/>
</dbReference>
<feature type="compositionally biased region" description="Basic residues" evidence="6">
    <location>
        <begin position="509"/>
        <end position="518"/>
    </location>
</feature>
<dbReference type="Gene3D" id="3.40.50.300">
    <property type="entry name" value="P-loop containing nucleotide triphosphate hydrolases"/>
    <property type="match status" value="2"/>
</dbReference>
<feature type="region of interest" description="Disordered" evidence="6">
    <location>
        <begin position="361"/>
        <end position="518"/>
    </location>
</feature>
<evidence type="ECO:0000259" key="8">
    <source>
        <dbReference type="PROSITE" id="PS51194"/>
    </source>
</evidence>
<keyword evidence="5" id="KW-0067">ATP-binding</keyword>
<dbReference type="GO" id="GO:0033592">
    <property type="term" value="F:RNA strand annealing activity"/>
    <property type="evidence" value="ECO:0007669"/>
    <property type="project" value="TreeGrafter"/>
</dbReference>
<dbReference type="PANTHER" id="PTHR47963:SF8">
    <property type="entry name" value="ATP-DEPENDENT RNA HELICASE DEAD"/>
    <property type="match status" value="1"/>
</dbReference>
<accession>A0A3A3GHM4</accession>
<dbReference type="SUPFAM" id="SSF52540">
    <property type="entry name" value="P-loop containing nucleoside triphosphate hydrolases"/>
    <property type="match status" value="1"/>
</dbReference>
<reference evidence="9 10" key="1">
    <citation type="submission" date="2018-09" db="EMBL/GenBank/DDBJ databases">
        <title>Paenibacillus SK2017-BO5.</title>
        <authorList>
            <person name="Piskunova J.V."/>
            <person name="Dubiley S.A."/>
            <person name="Severinov K.V."/>
        </authorList>
    </citation>
    <scope>NUCLEOTIDE SEQUENCE [LARGE SCALE GENOMIC DNA]</scope>
    <source>
        <strain evidence="9 10">BO5</strain>
    </source>
</reference>
<dbReference type="GO" id="GO:0005840">
    <property type="term" value="C:ribosome"/>
    <property type="evidence" value="ECO:0007669"/>
    <property type="project" value="TreeGrafter"/>
</dbReference>
<dbReference type="Proteomes" id="UP000266177">
    <property type="component" value="Unassembled WGS sequence"/>
</dbReference>
<dbReference type="CDD" id="cd18787">
    <property type="entry name" value="SF2_C_DEAD"/>
    <property type="match status" value="1"/>
</dbReference>
<dbReference type="GO" id="GO:0005829">
    <property type="term" value="C:cytosol"/>
    <property type="evidence" value="ECO:0007669"/>
    <property type="project" value="TreeGrafter"/>
</dbReference>
<gene>
    <name evidence="9" type="ORF">DQX05_21320</name>
</gene>
<dbReference type="InterPro" id="IPR001650">
    <property type="entry name" value="Helicase_C-like"/>
</dbReference>
<dbReference type="PROSITE" id="PS51192">
    <property type="entry name" value="HELICASE_ATP_BIND_1"/>
    <property type="match status" value="1"/>
</dbReference>
<protein>
    <recommendedName>
        <fullName evidence="1">RNA helicase</fullName>
        <ecNumber evidence="1">3.6.4.13</ecNumber>
    </recommendedName>
</protein>
<evidence type="ECO:0000256" key="2">
    <source>
        <dbReference type="ARBA" id="ARBA00022741"/>
    </source>
</evidence>
<evidence type="ECO:0000256" key="4">
    <source>
        <dbReference type="ARBA" id="ARBA00022806"/>
    </source>
</evidence>
<dbReference type="InterPro" id="IPR027417">
    <property type="entry name" value="P-loop_NTPase"/>
</dbReference>
<dbReference type="InterPro" id="IPR011545">
    <property type="entry name" value="DEAD/DEAH_box_helicase_dom"/>
</dbReference>
<evidence type="ECO:0000313" key="9">
    <source>
        <dbReference type="EMBL" id="RJG21417.1"/>
    </source>
</evidence>
<comment type="caution">
    <text evidence="9">The sequence shown here is derived from an EMBL/GenBank/DDBJ whole genome shotgun (WGS) entry which is preliminary data.</text>
</comment>
<dbReference type="PANTHER" id="PTHR47963">
    <property type="entry name" value="DEAD-BOX ATP-DEPENDENT RNA HELICASE 47, MITOCHONDRIAL"/>
    <property type="match status" value="1"/>
</dbReference>
<dbReference type="GO" id="GO:0005524">
    <property type="term" value="F:ATP binding"/>
    <property type="evidence" value="ECO:0007669"/>
    <property type="project" value="UniProtKB-KW"/>
</dbReference>
<dbReference type="EMBL" id="QYZD01000024">
    <property type="protein sequence ID" value="RJG21417.1"/>
    <property type="molecule type" value="Genomic_DNA"/>
</dbReference>
<dbReference type="GO" id="GO:0003724">
    <property type="term" value="F:RNA helicase activity"/>
    <property type="evidence" value="ECO:0007669"/>
    <property type="project" value="UniProtKB-EC"/>
</dbReference>
<dbReference type="GO" id="GO:0016787">
    <property type="term" value="F:hydrolase activity"/>
    <property type="evidence" value="ECO:0007669"/>
    <property type="project" value="UniProtKB-KW"/>
</dbReference>
<dbReference type="SMART" id="SM00487">
    <property type="entry name" value="DEXDc"/>
    <property type="match status" value="1"/>
</dbReference>
<dbReference type="OrthoDB" id="9805696at2"/>
<sequence length="518" mass="55632">MGIRQEWANRLTKQGITAPTPIQIQAIPAALAGRDAVLQAQTGTGKTLAFLLPILQRIDPEQPQAQALIVAPTRELALQITAEAKKLTNSAPDGSGGIHVLAAYGGQDVEKQIRKLQGACQLVIGTPGRLTDHLRRGTFDGSSIRLLVLDEADQMLHMGFLPEVEDVISHTPPSRQTLLCSATMPEPVRALAARFMRSPLDLRVEAEQVTVKDIRQLVVETTDRAKQETLFRLLDEHRPYQAVIFCRTKRRAQTLYEALKAKGYDADELHGDLTQAVREQVMKRFRKANVQLLVATDLAARGLDVEGITHVFNYDIPHDAESYIHRIGRTGRAGGAGCAITLAAPRDESYLALIEQGIRMKLHRQSRGGPSGGRTESERGESGRGSARRGSDRGAGARSAADAGPERRRAGGHAGGRQGARRGQEEGRGERTQRPNPARSGAGAERPADRRRKAADSRAQAERGKGGCGAAQAARGRRGHAPVTAGGGKRGSSAAGQRSGRNATPGPGKKGKAPRGRK</sequence>
<dbReference type="EC" id="3.6.4.13" evidence="1"/>
<evidence type="ECO:0000256" key="6">
    <source>
        <dbReference type="SAM" id="MobiDB-lite"/>
    </source>
</evidence>
<dbReference type="InterPro" id="IPR050547">
    <property type="entry name" value="DEAD_box_RNA_helicases"/>
</dbReference>
<keyword evidence="3" id="KW-0378">Hydrolase</keyword>
<dbReference type="PROSITE" id="PS51194">
    <property type="entry name" value="HELICASE_CTER"/>
    <property type="match status" value="1"/>
</dbReference>
<feature type="compositionally biased region" description="Basic and acidic residues" evidence="6">
    <location>
        <begin position="422"/>
        <end position="433"/>
    </location>
</feature>
<dbReference type="SMART" id="SM00490">
    <property type="entry name" value="HELICc"/>
    <property type="match status" value="1"/>
</dbReference>
<feature type="compositionally biased region" description="Basic and acidic residues" evidence="6">
    <location>
        <begin position="454"/>
        <end position="465"/>
    </location>
</feature>
<organism evidence="9 10">
    <name type="scientific">Paenibacillus thiaminolyticus</name>
    <name type="common">Bacillus thiaminolyticus</name>
    <dbReference type="NCBI Taxonomy" id="49283"/>
    <lineage>
        <taxon>Bacteria</taxon>
        <taxon>Bacillati</taxon>
        <taxon>Bacillota</taxon>
        <taxon>Bacilli</taxon>
        <taxon>Bacillales</taxon>
        <taxon>Paenibacillaceae</taxon>
        <taxon>Paenibacillus</taxon>
    </lineage>
</organism>
<feature type="compositionally biased region" description="Low complexity" evidence="6">
    <location>
        <begin position="394"/>
        <end position="403"/>
    </location>
</feature>
<proteinExistence type="predicted"/>
<dbReference type="AlphaFoldDB" id="A0A3A3GHM4"/>
<evidence type="ECO:0000256" key="1">
    <source>
        <dbReference type="ARBA" id="ARBA00012552"/>
    </source>
</evidence>
<feature type="domain" description="Helicase C-terminal" evidence="8">
    <location>
        <begin position="213"/>
        <end position="377"/>
    </location>
</feature>
<evidence type="ECO:0000256" key="5">
    <source>
        <dbReference type="ARBA" id="ARBA00022840"/>
    </source>
</evidence>
<dbReference type="Pfam" id="PF00271">
    <property type="entry name" value="Helicase_C"/>
    <property type="match status" value="1"/>
</dbReference>
<dbReference type="GO" id="GO:0009409">
    <property type="term" value="P:response to cold"/>
    <property type="evidence" value="ECO:0007669"/>
    <property type="project" value="TreeGrafter"/>
</dbReference>
<feature type="compositionally biased region" description="Low complexity" evidence="6">
    <location>
        <begin position="491"/>
        <end position="507"/>
    </location>
</feature>
<evidence type="ECO:0000313" key="10">
    <source>
        <dbReference type="Proteomes" id="UP000266177"/>
    </source>
</evidence>